<protein>
    <recommendedName>
        <fullName evidence="3">Calcium-binding protein</fullName>
    </recommendedName>
</protein>
<keyword evidence="2" id="KW-1185">Reference proteome</keyword>
<dbReference type="Pfam" id="PF00353">
    <property type="entry name" value="HemolysinCabind"/>
    <property type="match status" value="2"/>
</dbReference>
<evidence type="ECO:0000313" key="2">
    <source>
        <dbReference type="Proteomes" id="UP000277094"/>
    </source>
</evidence>
<dbReference type="EMBL" id="RJSG01000001">
    <property type="protein sequence ID" value="RNL81457.1"/>
    <property type="molecule type" value="Genomic_DNA"/>
</dbReference>
<dbReference type="PRINTS" id="PR00313">
    <property type="entry name" value="CABNDNGRPT"/>
</dbReference>
<gene>
    <name evidence="1" type="ORF">EFL95_00935</name>
</gene>
<proteinExistence type="predicted"/>
<dbReference type="GO" id="GO:0005509">
    <property type="term" value="F:calcium ion binding"/>
    <property type="evidence" value="ECO:0007669"/>
    <property type="project" value="InterPro"/>
</dbReference>
<comment type="caution">
    <text evidence="1">The sequence shown here is derived from an EMBL/GenBank/DDBJ whole genome shotgun (WGS) entry which is preliminary data.</text>
</comment>
<dbReference type="Proteomes" id="UP000277094">
    <property type="component" value="Unassembled WGS sequence"/>
</dbReference>
<reference evidence="1 2" key="1">
    <citation type="submission" date="2018-11" db="EMBL/GenBank/DDBJ databases">
        <authorList>
            <person name="Li F."/>
        </authorList>
    </citation>
    <scope>NUCLEOTIDE SEQUENCE [LARGE SCALE GENOMIC DNA]</scope>
    <source>
        <strain evidence="1 2">KIS18-7</strain>
    </source>
</reference>
<dbReference type="Gene3D" id="2.150.10.10">
    <property type="entry name" value="Serralysin-like metalloprotease, C-terminal"/>
    <property type="match status" value="1"/>
</dbReference>
<dbReference type="AlphaFoldDB" id="A0A3N0E0S1"/>
<sequence>MEGLNGSDVIRGLGGDDVIEGGEGAGLDRLYGGAGNDTIRLVEGGDAYGGPGDDTIRGVYLFSRSLIDCGPGHDHLYLTDTTKPSVTVRSCETVTTTPVE</sequence>
<dbReference type="InterPro" id="IPR001343">
    <property type="entry name" value="Hemolysn_Ca-bd"/>
</dbReference>
<evidence type="ECO:0000313" key="1">
    <source>
        <dbReference type="EMBL" id="RNL81457.1"/>
    </source>
</evidence>
<dbReference type="InterPro" id="IPR011049">
    <property type="entry name" value="Serralysin-like_metalloprot_C"/>
</dbReference>
<name>A0A3N0E0S1_9ACTN</name>
<evidence type="ECO:0008006" key="3">
    <source>
        <dbReference type="Google" id="ProtNLM"/>
    </source>
</evidence>
<dbReference type="SUPFAM" id="SSF51120">
    <property type="entry name" value="beta-Roll"/>
    <property type="match status" value="1"/>
</dbReference>
<organism evidence="1 2">
    <name type="scientific">Nocardioides marmorisolisilvae</name>
    <dbReference type="NCBI Taxonomy" id="1542737"/>
    <lineage>
        <taxon>Bacteria</taxon>
        <taxon>Bacillati</taxon>
        <taxon>Actinomycetota</taxon>
        <taxon>Actinomycetes</taxon>
        <taxon>Propionibacteriales</taxon>
        <taxon>Nocardioidaceae</taxon>
        <taxon>Nocardioides</taxon>
    </lineage>
</organism>
<accession>A0A3N0E0S1</accession>